<dbReference type="Pfam" id="PF00589">
    <property type="entry name" value="Phage_integrase"/>
    <property type="match status" value="1"/>
</dbReference>
<dbReference type="InterPro" id="IPR025269">
    <property type="entry name" value="SAM-like_dom"/>
</dbReference>
<gene>
    <name evidence="5" type="ORF">ACFO6W_16905</name>
</gene>
<evidence type="ECO:0000313" key="6">
    <source>
        <dbReference type="Proteomes" id="UP001596023"/>
    </source>
</evidence>
<proteinExistence type="inferred from homology"/>
<keyword evidence="3" id="KW-0233">DNA recombination</keyword>
<dbReference type="InterPro" id="IPR013762">
    <property type="entry name" value="Integrase-like_cat_sf"/>
</dbReference>
<dbReference type="EMBL" id="JBHSGN010000100">
    <property type="protein sequence ID" value="MFC4675373.1"/>
    <property type="molecule type" value="Genomic_DNA"/>
</dbReference>
<dbReference type="InterPro" id="IPR010998">
    <property type="entry name" value="Integrase_recombinase_N"/>
</dbReference>
<dbReference type="Pfam" id="PF17293">
    <property type="entry name" value="Arm-DNA-bind_5"/>
    <property type="match status" value="1"/>
</dbReference>
<dbReference type="InterPro" id="IPR002104">
    <property type="entry name" value="Integrase_catalytic"/>
</dbReference>
<keyword evidence="6" id="KW-1185">Reference proteome</keyword>
<dbReference type="InterPro" id="IPR035386">
    <property type="entry name" value="Arm-DNA-bind_5"/>
</dbReference>
<name>A0ABV9KZ87_9BACT</name>
<evidence type="ECO:0000259" key="4">
    <source>
        <dbReference type="PROSITE" id="PS51898"/>
    </source>
</evidence>
<evidence type="ECO:0000256" key="3">
    <source>
        <dbReference type="ARBA" id="ARBA00023172"/>
    </source>
</evidence>
<dbReference type="SUPFAM" id="SSF56349">
    <property type="entry name" value="DNA breaking-rejoining enzymes"/>
    <property type="match status" value="1"/>
</dbReference>
<dbReference type="InterPro" id="IPR011010">
    <property type="entry name" value="DNA_brk_join_enz"/>
</dbReference>
<dbReference type="InterPro" id="IPR050090">
    <property type="entry name" value="Tyrosine_recombinase_XerCD"/>
</dbReference>
<feature type="domain" description="Tyr recombinase" evidence="4">
    <location>
        <begin position="215"/>
        <end position="385"/>
    </location>
</feature>
<dbReference type="Pfam" id="PF13102">
    <property type="entry name" value="Phage_int_SAM_5"/>
    <property type="match status" value="1"/>
</dbReference>
<protein>
    <submittedName>
        <fullName evidence="5">Tyrosine-type recombinase/integrase</fullName>
    </submittedName>
</protein>
<accession>A0ABV9KZ87</accession>
<dbReference type="PROSITE" id="PS51898">
    <property type="entry name" value="TYR_RECOMBINASE"/>
    <property type="match status" value="1"/>
</dbReference>
<dbReference type="Proteomes" id="UP001596023">
    <property type="component" value="Unassembled WGS sequence"/>
</dbReference>
<comment type="similarity">
    <text evidence="1">Belongs to the 'phage' integrase family.</text>
</comment>
<evidence type="ECO:0000256" key="1">
    <source>
        <dbReference type="ARBA" id="ARBA00008857"/>
    </source>
</evidence>
<keyword evidence="2" id="KW-0238">DNA-binding</keyword>
<comment type="caution">
    <text evidence="5">The sequence shown here is derived from an EMBL/GenBank/DDBJ whole genome shotgun (WGS) entry which is preliminary data.</text>
</comment>
<dbReference type="Gene3D" id="1.10.150.130">
    <property type="match status" value="1"/>
</dbReference>
<evidence type="ECO:0000313" key="5">
    <source>
        <dbReference type="EMBL" id="MFC4675373.1"/>
    </source>
</evidence>
<evidence type="ECO:0000256" key="2">
    <source>
        <dbReference type="ARBA" id="ARBA00023125"/>
    </source>
</evidence>
<organism evidence="5 6">
    <name type="scientific">Dysgonomonas termitidis</name>
    <dbReference type="NCBI Taxonomy" id="1516126"/>
    <lineage>
        <taxon>Bacteria</taxon>
        <taxon>Pseudomonadati</taxon>
        <taxon>Bacteroidota</taxon>
        <taxon>Bacteroidia</taxon>
        <taxon>Bacteroidales</taxon>
        <taxon>Dysgonomonadaceae</taxon>
        <taxon>Dysgonomonas</taxon>
    </lineage>
</organism>
<reference evidence="6" key="1">
    <citation type="journal article" date="2019" name="Int. J. Syst. Evol. Microbiol.">
        <title>The Global Catalogue of Microorganisms (GCM) 10K type strain sequencing project: providing services to taxonomists for standard genome sequencing and annotation.</title>
        <authorList>
            <consortium name="The Broad Institute Genomics Platform"/>
            <consortium name="The Broad Institute Genome Sequencing Center for Infectious Disease"/>
            <person name="Wu L."/>
            <person name="Ma J."/>
        </authorList>
    </citation>
    <scope>NUCLEOTIDE SEQUENCE [LARGE SCALE GENOMIC DNA]</scope>
    <source>
        <strain evidence="6">CCUG 66188</strain>
    </source>
</reference>
<dbReference type="Gene3D" id="1.10.443.10">
    <property type="entry name" value="Intergrase catalytic core"/>
    <property type="match status" value="1"/>
</dbReference>
<dbReference type="RefSeq" id="WP_379998549.1">
    <property type="nucleotide sequence ID" value="NZ_JBHSGN010000100.1"/>
</dbReference>
<dbReference type="PANTHER" id="PTHR30349">
    <property type="entry name" value="PHAGE INTEGRASE-RELATED"/>
    <property type="match status" value="1"/>
</dbReference>
<dbReference type="PANTHER" id="PTHR30349:SF64">
    <property type="entry name" value="PROPHAGE INTEGRASE INTD-RELATED"/>
    <property type="match status" value="1"/>
</dbReference>
<sequence length="392" mass="44636">MTNSRKQPKAKEPVKIRFKQLSGGSQSIYFDIYRNGKRLYEFPKLYLVPERTPEDRELNRRMLDKAVRIKAQRIDELSSKENGFVNMGLKQKANFIKYLQALTERKEAEGKTAVCDTYRSLIKHLILYKGDGLTFRSVTREYCCGFSEYLLTAENLSSRRGIAANAKGSLLSKGSRYGYSRALSIVLNCAVQDGIIPDNPMKKMTRFERPKRPESDREYLGLEEIRALVKTECIKPLVKSAFLFSCFSGLRFSDVKALRWDDIQTDHEGRKQICFTQQKTKKKEYLQVSDEALKFLPERGTAMGEDIIYPLSSSGFTNQALKSWVLAAGIKKRVTFHVARHTNATLLLSLGVPIETVSKLLGHADMKTTQIYAKVIDKNKREAVSKLDGLTD</sequence>
<dbReference type="CDD" id="cd01185">
    <property type="entry name" value="INTN1_C_like"/>
    <property type="match status" value="1"/>
</dbReference>